<dbReference type="EMBL" id="CM017872">
    <property type="protein sequence ID" value="KAG1326241.1"/>
    <property type="molecule type" value="Genomic_DNA"/>
</dbReference>
<organism evidence="1 2">
    <name type="scientific">Cocos nucifera</name>
    <name type="common">Coconut palm</name>
    <dbReference type="NCBI Taxonomy" id="13894"/>
    <lineage>
        <taxon>Eukaryota</taxon>
        <taxon>Viridiplantae</taxon>
        <taxon>Streptophyta</taxon>
        <taxon>Embryophyta</taxon>
        <taxon>Tracheophyta</taxon>
        <taxon>Spermatophyta</taxon>
        <taxon>Magnoliopsida</taxon>
        <taxon>Liliopsida</taxon>
        <taxon>Arecaceae</taxon>
        <taxon>Arecoideae</taxon>
        <taxon>Cocoseae</taxon>
        <taxon>Attaleinae</taxon>
        <taxon>Cocos</taxon>
    </lineage>
</organism>
<keyword evidence="2" id="KW-1185">Reference proteome</keyword>
<proteinExistence type="predicted"/>
<dbReference type="Proteomes" id="UP000797356">
    <property type="component" value="Chromosome 1"/>
</dbReference>
<reference evidence="1" key="2">
    <citation type="submission" date="2019-07" db="EMBL/GenBank/DDBJ databases">
        <authorList>
            <person name="Yang Y."/>
            <person name="Bocs S."/>
            <person name="Baudouin L."/>
        </authorList>
    </citation>
    <scope>NUCLEOTIDE SEQUENCE</scope>
    <source>
        <tissue evidence="1">Spear leaf of Hainan Tall coconut</tissue>
    </source>
</reference>
<gene>
    <name evidence="1" type="ORF">COCNU_01G001750</name>
</gene>
<dbReference type="AlphaFoldDB" id="A0A8K0HSM8"/>
<evidence type="ECO:0000313" key="2">
    <source>
        <dbReference type="Proteomes" id="UP000797356"/>
    </source>
</evidence>
<reference evidence="1" key="1">
    <citation type="journal article" date="2017" name="Gigascience">
        <title>The genome draft of coconut (Cocos nucifera).</title>
        <authorList>
            <person name="Xiao Y."/>
            <person name="Xu P."/>
            <person name="Fan H."/>
            <person name="Baudouin L."/>
            <person name="Xia W."/>
            <person name="Bocs S."/>
            <person name="Xu J."/>
            <person name="Li Q."/>
            <person name="Guo A."/>
            <person name="Zhou L."/>
            <person name="Li J."/>
            <person name="Wu Y."/>
            <person name="Ma Z."/>
            <person name="Armero A."/>
            <person name="Issali A.E."/>
            <person name="Liu N."/>
            <person name="Peng M."/>
            <person name="Yang Y."/>
        </authorList>
    </citation>
    <scope>NUCLEOTIDE SEQUENCE</scope>
    <source>
        <tissue evidence="1">Spear leaf of Hainan Tall coconut</tissue>
    </source>
</reference>
<protein>
    <submittedName>
        <fullName evidence="1">Uncharacterized protein</fullName>
    </submittedName>
</protein>
<sequence length="63" mass="7474">MNRQNGSAKDGCRLLFRIFYLFPYSPELKSGGKLGFTIFPWVGDMKWPKEKIKHWLITFISMF</sequence>
<evidence type="ECO:0000313" key="1">
    <source>
        <dbReference type="EMBL" id="KAG1326241.1"/>
    </source>
</evidence>
<comment type="caution">
    <text evidence="1">The sequence shown here is derived from an EMBL/GenBank/DDBJ whole genome shotgun (WGS) entry which is preliminary data.</text>
</comment>
<name>A0A8K0HSM8_COCNU</name>
<accession>A0A8K0HSM8</accession>